<feature type="compositionally biased region" description="Basic and acidic residues" evidence="1">
    <location>
        <begin position="36"/>
        <end position="57"/>
    </location>
</feature>
<name>M7AYV8_CHEMY</name>
<protein>
    <submittedName>
        <fullName evidence="2">Uncharacterized protein</fullName>
    </submittedName>
</protein>
<proteinExistence type="predicted"/>
<evidence type="ECO:0000313" key="3">
    <source>
        <dbReference type="Proteomes" id="UP000031443"/>
    </source>
</evidence>
<gene>
    <name evidence="2" type="ORF">UY3_12974</name>
</gene>
<sequence length="228" mass="24808">MALSHLYASPYCGQGHDSPPSALEQPCGHSNLHQLGTREPEDQTRDRLPTASRRESESQPATCTSYLYQILMMNGPQLQDSWWSTGVDGRAIGSQPAKLTADVSIAVRQMPSANGYAKCKAVKNQTLSPLEVFEKEGRKLICMSYSPGMIARAIGGMEGLSLTGIWAHYATMKATLICCCFGDKTIFSKPVGTLLEDGVTLLRLQTLWDKDVSAFVHVQCPAQCGPEP</sequence>
<dbReference type="Proteomes" id="UP000031443">
    <property type="component" value="Unassembled WGS sequence"/>
</dbReference>
<accession>M7AYV8</accession>
<evidence type="ECO:0000313" key="2">
    <source>
        <dbReference type="EMBL" id="EMP29919.1"/>
    </source>
</evidence>
<evidence type="ECO:0000256" key="1">
    <source>
        <dbReference type="SAM" id="MobiDB-lite"/>
    </source>
</evidence>
<reference evidence="3" key="1">
    <citation type="journal article" date="2013" name="Nat. Genet.">
        <title>The draft genomes of soft-shell turtle and green sea turtle yield insights into the development and evolution of the turtle-specific body plan.</title>
        <authorList>
            <person name="Wang Z."/>
            <person name="Pascual-Anaya J."/>
            <person name="Zadissa A."/>
            <person name="Li W."/>
            <person name="Niimura Y."/>
            <person name="Huang Z."/>
            <person name="Li C."/>
            <person name="White S."/>
            <person name="Xiong Z."/>
            <person name="Fang D."/>
            <person name="Wang B."/>
            <person name="Ming Y."/>
            <person name="Chen Y."/>
            <person name="Zheng Y."/>
            <person name="Kuraku S."/>
            <person name="Pignatelli M."/>
            <person name="Herrero J."/>
            <person name="Beal K."/>
            <person name="Nozawa M."/>
            <person name="Li Q."/>
            <person name="Wang J."/>
            <person name="Zhang H."/>
            <person name="Yu L."/>
            <person name="Shigenobu S."/>
            <person name="Wang J."/>
            <person name="Liu J."/>
            <person name="Flicek P."/>
            <person name="Searle S."/>
            <person name="Wang J."/>
            <person name="Kuratani S."/>
            <person name="Yin Y."/>
            <person name="Aken B."/>
            <person name="Zhang G."/>
            <person name="Irie N."/>
        </authorList>
    </citation>
    <scope>NUCLEOTIDE SEQUENCE [LARGE SCALE GENOMIC DNA]</scope>
</reference>
<keyword evidence="3" id="KW-1185">Reference proteome</keyword>
<dbReference type="AlphaFoldDB" id="M7AYV8"/>
<organism evidence="2 3">
    <name type="scientific">Chelonia mydas</name>
    <name type="common">Green sea-turtle</name>
    <name type="synonym">Chelonia agassizi</name>
    <dbReference type="NCBI Taxonomy" id="8469"/>
    <lineage>
        <taxon>Eukaryota</taxon>
        <taxon>Metazoa</taxon>
        <taxon>Chordata</taxon>
        <taxon>Craniata</taxon>
        <taxon>Vertebrata</taxon>
        <taxon>Euteleostomi</taxon>
        <taxon>Archelosauria</taxon>
        <taxon>Testudinata</taxon>
        <taxon>Testudines</taxon>
        <taxon>Cryptodira</taxon>
        <taxon>Durocryptodira</taxon>
        <taxon>Americhelydia</taxon>
        <taxon>Chelonioidea</taxon>
        <taxon>Cheloniidae</taxon>
        <taxon>Chelonia</taxon>
    </lineage>
</organism>
<dbReference type="EMBL" id="KB553126">
    <property type="protein sequence ID" value="EMP29919.1"/>
    <property type="molecule type" value="Genomic_DNA"/>
</dbReference>
<feature type="region of interest" description="Disordered" evidence="1">
    <location>
        <begin position="14"/>
        <end position="60"/>
    </location>
</feature>